<dbReference type="EMBL" id="WNTK01000008">
    <property type="protein sequence ID" value="KAG9478715.1"/>
    <property type="molecule type" value="Genomic_DNA"/>
</dbReference>
<name>A0A8J6K4U2_ELECQ</name>
<accession>A0A8J6K4U2</accession>
<dbReference type="AlphaFoldDB" id="A0A8J6K4U2"/>
<protein>
    <submittedName>
        <fullName evidence="1">Uncharacterized protein</fullName>
    </submittedName>
</protein>
<reference evidence="1" key="1">
    <citation type="thesis" date="2020" institute="ProQuest LLC" country="789 East Eisenhower Parkway, Ann Arbor, MI, USA">
        <title>Comparative Genomics and Chromosome Evolution.</title>
        <authorList>
            <person name="Mudd A.B."/>
        </authorList>
    </citation>
    <scope>NUCLEOTIDE SEQUENCE</scope>
    <source>
        <strain evidence="1">HN-11 Male</strain>
        <tissue evidence="1">Kidney and liver</tissue>
    </source>
</reference>
<sequence length="73" mass="8549">MYESKCTRALRTPEGAGLRTESTFTTTLKSDCRQYRQPPMCVSNECMLQNTKSKRWLYVYGIKAYITSRKKNK</sequence>
<proteinExistence type="predicted"/>
<organism evidence="1 2">
    <name type="scientific">Eleutherodactylus coqui</name>
    <name type="common">Puerto Rican coqui</name>
    <dbReference type="NCBI Taxonomy" id="57060"/>
    <lineage>
        <taxon>Eukaryota</taxon>
        <taxon>Metazoa</taxon>
        <taxon>Chordata</taxon>
        <taxon>Craniata</taxon>
        <taxon>Vertebrata</taxon>
        <taxon>Euteleostomi</taxon>
        <taxon>Amphibia</taxon>
        <taxon>Batrachia</taxon>
        <taxon>Anura</taxon>
        <taxon>Neobatrachia</taxon>
        <taxon>Hyloidea</taxon>
        <taxon>Eleutherodactylidae</taxon>
        <taxon>Eleutherodactylinae</taxon>
        <taxon>Eleutherodactylus</taxon>
        <taxon>Eleutherodactylus</taxon>
    </lineage>
</organism>
<dbReference type="Proteomes" id="UP000770717">
    <property type="component" value="Unassembled WGS sequence"/>
</dbReference>
<gene>
    <name evidence="1" type="ORF">GDO78_012398</name>
</gene>
<evidence type="ECO:0000313" key="2">
    <source>
        <dbReference type="Proteomes" id="UP000770717"/>
    </source>
</evidence>
<comment type="caution">
    <text evidence="1">The sequence shown here is derived from an EMBL/GenBank/DDBJ whole genome shotgun (WGS) entry which is preliminary data.</text>
</comment>
<keyword evidence="2" id="KW-1185">Reference proteome</keyword>
<evidence type="ECO:0000313" key="1">
    <source>
        <dbReference type="EMBL" id="KAG9478715.1"/>
    </source>
</evidence>